<organism evidence="2 3">
    <name type="scientific">Pseudidiomarina planktonica</name>
    <dbReference type="NCBI Taxonomy" id="1323738"/>
    <lineage>
        <taxon>Bacteria</taxon>
        <taxon>Pseudomonadati</taxon>
        <taxon>Pseudomonadota</taxon>
        <taxon>Gammaproteobacteria</taxon>
        <taxon>Alteromonadales</taxon>
        <taxon>Idiomarinaceae</taxon>
        <taxon>Pseudidiomarina</taxon>
    </lineage>
</organism>
<proteinExistence type="predicted"/>
<evidence type="ECO:0000313" key="3">
    <source>
        <dbReference type="Proteomes" id="UP000194450"/>
    </source>
</evidence>
<dbReference type="Proteomes" id="UP000194450">
    <property type="component" value="Unassembled WGS sequence"/>
</dbReference>
<protein>
    <recommendedName>
        <fullName evidence="4">Phage shock protein B</fullName>
    </recommendedName>
</protein>
<dbReference type="EMBL" id="FXWH01000003">
    <property type="protein sequence ID" value="SMQ80458.1"/>
    <property type="molecule type" value="Genomic_DNA"/>
</dbReference>
<dbReference type="AlphaFoldDB" id="A0A1Y6FXV2"/>
<evidence type="ECO:0000256" key="1">
    <source>
        <dbReference type="SAM" id="Phobius"/>
    </source>
</evidence>
<keyword evidence="3" id="KW-1185">Reference proteome</keyword>
<keyword evidence="1" id="KW-1133">Transmembrane helix</keyword>
<accession>A0A1Y6FXV2</accession>
<feature type="transmembrane region" description="Helical" evidence="1">
    <location>
        <begin position="6"/>
        <end position="23"/>
    </location>
</feature>
<reference evidence="3" key="1">
    <citation type="submission" date="2017-04" db="EMBL/GenBank/DDBJ databases">
        <authorList>
            <person name="Varghese N."/>
            <person name="Submissions S."/>
        </authorList>
    </citation>
    <scope>NUCLEOTIDE SEQUENCE [LARGE SCALE GENOMIC DNA]</scope>
</reference>
<evidence type="ECO:0000313" key="2">
    <source>
        <dbReference type="EMBL" id="SMQ80458.1"/>
    </source>
</evidence>
<dbReference type="OrthoDB" id="5772882at2"/>
<name>A0A1Y6FXV2_9GAMM</name>
<evidence type="ECO:0008006" key="4">
    <source>
        <dbReference type="Google" id="ProtNLM"/>
    </source>
</evidence>
<dbReference type="RefSeq" id="WP_086435347.1">
    <property type="nucleotide sequence ID" value="NZ_FXWH01000003.1"/>
</dbReference>
<sequence>MDITAIAIVAIIVWGIVEVFGWNKKTKKEKEDPKLADELARLKERVQVLEEIVTDEKYNLKREFDALKRTG</sequence>
<gene>
    <name evidence="2" type="ORF">SAMN06297229_2217</name>
</gene>
<keyword evidence="1" id="KW-0812">Transmembrane</keyword>
<keyword evidence="1" id="KW-0472">Membrane</keyword>